<sequence length="311" mass="32496">MKFTKLIAAVAVVSGLAAPTFADERVSIGTGGTGGLFYVIGAGVANVINSHMDGVTARAEVTGASVENIRRVAADQITFGFSSSSTLYEAAEGIGAFDGDKQSVAGMAYLYPAVLQVATIESTGIKGFEDLAGKRVNMGPPGSNAAVLAQRVLTAYGVFDPSKVEFLSYNEGVAALTNGTVDATVVLAGAPTAALIDLDAQDDMVLLSLDKDKVGTLFEDYPFYQPYDIPAGTYPDQTEPVSVVNDPATLFVNADADPDMVEKLTAAIFDNLPELGEVHPQARAINLKDAPNMPIPLHAGAQAYFDAHKQD</sequence>
<dbReference type="EMBL" id="QWJJ01000018">
    <property type="protein sequence ID" value="RII37328.1"/>
    <property type="molecule type" value="Genomic_DNA"/>
</dbReference>
<comment type="caution">
    <text evidence="2">The sequence shown here is derived from an EMBL/GenBank/DDBJ whole genome shotgun (WGS) entry which is preliminary data.</text>
</comment>
<dbReference type="PANTHER" id="PTHR42941:SF1">
    <property type="entry name" value="SLL1037 PROTEIN"/>
    <property type="match status" value="1"/>
</dbReference>
<evidence type="ECO:0000313" key="2">
    <source>
        <dbReference type="EMBL" id="RII37328.1"/>
    </source>
</evidence>
<accession>A0A399IVY6</accession>
<organism evidence="2 3">
    <name type="scientific">Pseudooceanicola sediminis</name>
    <dbReference type="NCBI Taxonomy" id="2211117"/>
    <lineage>
        <taxon>Bacteria</taxon>
        <taxon>Pseudomonadati</taxon>
        <taxon>Pseudomonadota</taxon>
        <taxon>Alphaproteobacteria</taxon>
        <taxon>Rhodobacterales</taxon>
        <taxon>Paracoccaceae</taxon>
        <taxon>Pseudooceanicola</taxon>
    </lineage>
</organism>
<gene>
    <name evidence="2" type="ORF">DL237_17725</name>
</gene>
<dbReference type="InterPro" id="IPR011852">
    <property type="entry name" value="TRAP_TAXI"/>
</dbReference>
<dbReference type="OrthoDB" id="9776669at2"/>
<dbReference type="RefSeq" id="WP_119400435.1">
    <property type="nucleotide sequence ID" value="NZ_QWJJ01000018.1"/>
</dbReference>
<dbReference type="Proteomes" id="UP000265848">
    <property type="component" value="Unassembled WGS sequence"/>
</dbReference>
<dbReference type="Pfam" id="PF16868">
    <property type="entry name" value="NMT1_3"/>
    <property type="match status" value="1"/>
</dbReference>
<evidence type="ECO:0000313" key="3">
    <source>
        <dbReference type="Proteomes" id="UP000265848"/>
    </source>
</evidence>
<protein>
    <submittedName>
        <fullName evidence="2">TAXI family TRAP transporter solute-binding subunit</fullName>
    </submittedName>
</protein>
<proteinExistence type="predicted"/>
<dbReference type="SUPFAM" id="SSF53850">
    <property type="entry name" value="Periplasmic binding protein-like II"/>
    <property type="match status" value="1"/>
</dbReference>
<dbReference type="NCBIfam" id="TIGR02122">
    <property type="entry name" value="TRAP_TAXI"/>
    <property type="match status" value="1"/>
</dbReference>
<dbReference type="AlphaFoldDB" id="A0A399IVY6"/>
<dbReference type="Gene3D" id="3.40.190.10">
    <property type="entry name" value="Periplasmic binding protein-like II"/>
    <property type="match status" value="2"/>
</dbReference>
<evidence type="ECO:0000256" key="1">
    <source>
        <dbReference type="SAM" id="SignalP"/>
    </source>
</evidence>
<feature type="chain" id="PRO_5017403621" evidence="1">
    <location>
        <begin position="23"/>
        <end position="311"/>
    </location>
</feature>
<name>A0A399IVY6_9RHOB</name>
<dbReference type="PANTHER" id="PTHR42941">
    <property type="entry name" value="SLL1037 PROTEIN"/>
    <property type="match status" value="1"/>
</dbReference>
<feature type="signal peptide" evidence="1">
    <location>
        <begin position="1"/>
        <end position="22"/>
    </location>
</feature>
<reference evidence="2 3" key="1">
    <citation type="submission" date="2018-08" db="EMBL/GenBank/DDBJ databases">
        <title>Pseudooceanicola sediminis CY03 in the family Rhodobacteracea.</title>
        <authorList>
            <person name="Zhang Y.-J."/>
        </authorList>
    </citation>
    <scope>NUCLEOTIDE SEQUENCE [LARGE SCALE GENOMIC DNA]</scope>
    <source>
        <strain evidence="2 3">CY03</strain>
    </source>
</reference>
<keyword evidence="3" id="KW-1185">Reference proteome</keyword>
<dbReference type="CDD" id="cd13569">
    <property type="entry name" value="PBP2_TAXI_TRAP_like_1"/>
    <property type="match status" value="1"/>
</dbReference>
<keyword evidence="1" id="KW-0732">Signal</keyword>